<feature type="compositionally biased region" description="Basic residues" evidence="7">
    <location>
        <begin position="833"/>
        <end position="845"/>
    </location>
</feature>
<dbReference type="EMBL" id="CP017553">
    <property type="protein sequence ID" value="AOW00486.1"/>
    <property type="molecule type" value="Genomic_DNA"/>
</dbReference>
<evidence type="ECO:0000313" key="10">
    <source>
        <dbReference type="EMBL" id="RDW23875.1"/>
    </source>
</evidence>
<sequence>MSVNILQDGPLPGEPPKGLAEESHTSTDNLWSEFNNFRADPVFFFRDLGRHARSKEWRAYDDYIGQPLFYEGHVEEIADATLNNKAVTNRIEQLADLRVAKEAEDRNMSESDKKARKAELEKQLQTVARQNFEAMTCRFEHKSVVKTVYYLTKQIFGRTYHQGLHVNLQEIEMLKARQRVLQEKKESIFFMPCHKSHLDYIALQALCFRVGISMPIIVAGDNLNFTGVGPILRNLGAFFIRRSFNDDKLYGSVIQAYITTLLQKGYNMECFIEGTRSRTGKLLPPKFGIIKYVLDAILSGAVSDTWICPVSTQYDKVVETESYVRELLGKEKEKENLFAFLSAGSIVNLKLGRIDVRFAEPWSVKEFAFDMINKECVRVGVQASTVDAKNLPAPIHQRILRSVGYKVLNDINKVAIIMPTSLIGTVLLTLKGSGISRGDLIRRVDWLIKTIKLQGGRVGSFGAKTEDIVDNGLTVLGPQLVSVESKGLIEPIYSAKDTFQLSYYRNQVIHLFVSDAIVAVALHSLIKRYQNGKVLPRVNISDLIVQVQFLSKLFSGEFVYGIDGIQTNLEHTLASLQQMGVIECSPDLNVEQGVGHITITLEEIDRDRQTLEFFGFLLWPFADGYWLAALAMFALVPTEADYEERAKYLLTVPDSARITATKDPLTLWVQEKELINQAQVLGKSLYHQGQINYYESVNKEMLKDALTQFVAEGILLARRSSSGRSPLLVAINPDWLPSRAVRKLDAFNRLNTGLDTSTNVVQIGEITPAGKLYDFLEAISYGRRKVSQRNITDMRVIRMADDLAQKFTTRQLMSIDEASRPLDDALVKVSGGKGKKRGGKKNSKI</sequence>
<keyword evidence="5 10" id="KW-0012">Acyltransferase</keyword>
<keyword evidence="4" id="KW-0472">Membrane</keyword>
<dbReference type="OMA" id="ENMICKM"/>
<dbReference type="GO" id="GO:0019432">
    <property type="term" value="P:triglyceride biosynthetic process"/>
    <property type="evidence" value="ECO:0007669"/>
    <property type="project" value="TreeGrafter"/>
</dbReference>
<organism evidence="9 11">
    <name type="scientific">Yarrowia lipolytica</name>
    <name type="common">Candida lipolytica</name>
    <dbReference type="NCBI Taxonomy" id="4952"/>
    <lineage>
        <taxon>Eukaryota</taxon>
        <taxon>Fungi</taxon>
        <taxon>Dikarya</taxon>
        <taxon>Ascomycota</taxon>
        <taxon>Saccharomycotina</taxon>
        <taxon>Dipodascomycetes</taxon>
        <taxon>Dipodascales</taxon>
        <taxon>Dipodascales incertae sedis</taxon>
        <taxon>Yarrowia</taxon>
    </lineage>
</organism>
<reference evidence="10 12" key="2">
    <citation type="submission" date="2018-07" db="EMBL/GenBank/DDBJ databases">
        <title>Draft Genome Assemblies for Five Robust Yarrowia lipolytica Strains Exhibiting High Lipid Production and Pentose Sugar Utilization and Sugar Alcohol Secretion from Undetoxified Lignocellulosic Biomass Hydrolysates.</title>
        <authorList>
            <consortium name="DOE Joint Genome Institute"/>
            <person name="Walker C."/>
            <person name="Ryu S."/>
            <person name="Na H."/>
            <person name="Zane M."/>
            <person name="LaButti K."/>
            <person name="Lipzen A."/>
            <person name="Haridas S."/>
            <person name="Barry K."/>
            <person name="Grigoriev I.V."/>
            <person name="Quarterman J."/>
            <person name="Slininger P."/>
            <person name="Dien B."/>
            <person name="Trinh C.T."/>
        </authorList>
    </citation>
    <scope>NUCLEOTIDE SEQUENCE [LARGE SCALE GENOMIC DNA]</scope>
    <source>
        <strain evidence="10 12">YB392</strain>
    </source>
</reference>
<evidence type="ECO:0000256" key="2">
    <source>
        <dbReference type="ARBA" id="ARBA00007937"/>
    </source>
</evidence>
<dbReference type="GO" id="GO:0031966">
    <property type="term" value="C:mitochondrial membrane"/>
    <property type="evidence" value="ECO:0007669"/>
    <property type="project" value="TreeGrafter"/>
</dbReference>
<dbReference type="GO" id="GO:0012505">
    <property type="term" value="C:endomembrane system"/>
    <property type="evidence" value="ECO:0007669"/>
    <property type="project" value="UniProtKB-SubCell"/>
</dbReference>
<dbReference type="PANTHER" id="PTHR12563">
    <property type="entry name" value="GLYCEROL-3-PHOSPHATE ACYLTRANSFERASE"/>
    <property type="match status" value="1"/>
</dbReference>
<dbReference type="InterPro" id="IPR002123">
    <property type="entry name" value="Plipid/glycerol_acylTrfase"/>
</dbReference>
<dbReference type="Pfam" id="PF01553">
    <property type="entry name" value="Acyltransferase"/>
    <property type="match status" value="1"/>
</dbReference>
<dbReference type="InterPro" id="IPR045520">
    <property type="entry name" value="GPAT/DHAPAT_C"/>
</dbReference>
<keyword evidence="6" id="KW-0175">Coiled coil</keyword>
<evidence type="ECO:0000256" key="5">
    <source>
        <dbReference type="ARBA" id="ARBA00023315"/>
    </source>
</evidence>
<evidence type="ECO:0000313" key="9">
    <source>
        <dbReference type="EMBL" id="AOW00486.1"/>
    </source>
</evidence>
<dbReference type="GO" id="GO:0006072">
    <property type="term" value="P:glycerol-3-phosphate metabolic process"/>
    <property type="evidence" value="ECO:0007669"/>
    <property type="project" value="TreeGrafter"/>
</dbReference>
<feature type="region of interest" description="Disordered" evidence="7">
    <location>
        <begin position="826"/>
        <end position="845"/>
    </location>
</feature>
<evidence type="ECO:0000256" key="4">
    <source>
        <dbReference type="ARBA" id="ARBA00023136"/>
    </source>
</evidence>
<dbReference type="SUPFAM" id="SSF69593">
    <property type="entry name" value="Glycerol-3-phosphate (1)-acyltransferase"/>
    <property type="match status" value="1"/>
</dbReference>
<dbReference type="VEuPathDB" id="FungiDB:YALI1_A10318g"/>
<dbReference type="Proteomes" id="UP000182444">
    <property type="component" value="Chromosome 1A"/>
</dbReference>
<dbReference type="VEuPathDB" id="FungiDB:YALI0_A10362g"/>
<dbReference type="Pfam" id="PF19277">
    <property type="entry name" value="GPAT_C"/>
    <property type="match status" value="1"/>
</dbReference>
<comment type="subcellular location">
    <subcellularLocation>
        <location evidence="1">Endomembrane system</location>
        <topology evidence="1">Peripheral membrane protein</topology>
    </subcellularLocation>
</comment>
<evidence type="ECO:0000313" key="12">
    <source>
        <dbReference type="Proteomes" id="UP000256601"/>
    </source>
</evidence>
<dbReference type="GO" id="GO:0004366">
    <property type="term" value="F:glycerol-3-phosphate O-acyltransferase activity"/>
    <property type="evidence" value="ECO:0007669"/>
    <property type="project" value="TreeGrafter"/>
</dbReference>
<evidence type="ECO:0000256" key="6">
    <source>
        <dbReference type="SAM" id="Coils"/>
    </source>
</evidence>
<keyword evidence="3 10" id="KW-0808">Transferase</keyword>
<protein>
    <submittedName>
        <fullName evidence="10">Acyltransferase-domain-containing protein</fullName>
    </submittedName>
</protein>
<dbReference type="EMBL" id="KZ859061">
    <property type="protein sequence ID" value="RDW23875.1"/>
    <property type="molecule type" value="Genomic_DNA"/>
</dbReference>
<evidence type="ECO:0000256" key="1">
    <source>
        <dbReference type="ARBA" id="ARBA00004184"/>
    </source>
</evidence>
<feature type="domain" description="Phospholipid/glycerol acyltransferase" evidence="8">
    <location>
        <begin position="188"/>
        <end position="315"/>
    </location>
</feature>
<dbReference type="PANTHER" id="PTHR12563:SF17">
    <property type="entry name" value="DIHYDROXYACETONE PHOSPHATE ACYLTRANSFERASE"/>
    <property type="match status" value="1"/>
</dbReference>
<dbReference type="eggNOG" id="KOG3730">
    <property type="taxonomic scope" value="Eukaryota"/>
</dbReference>
<dbReference type="CDD" id="cd07993">
    <property type="entry name" value="LPLAT_DHAPAT-like"/>
    <property type="match status" value="1"/>
</dbReference>
<dbReference type="GO" id="GO:0006631">
    <property type="term" value="P:fatty acid metabolic process"/>
    <property type="evidence" value="ECO:0007669"/>
    <property type="project" value="TreeGrafter"/>
</dbReference>
<reference evidence="9 11" key="1">
    <citation type="journal article" date="2016" name="PLoS ONE">
        <title>Sequence Assembly of Yarrowia lipolytica Strain W29/CLIB89 Shows Transposable Element Diversity.</title>
        <authorList>
            <person name="Magnan C."/>
            <person name="Yu J."/>
            <person name="Chang I."/>
            <person name="Jahn E."/>
            <person name="Kanomata Y."/>
            <person name="Wu J."/>
            <person name="Zeller M."/>
            <person name="Oakes M."/>
            <person name="Baldi P."/>
            <person name="Sandmeyer S."/>
        </authorList>
    </citation>
    <scope>NUCLEOTIDE SEQUENCE [LARGE SCALE GENOMIC DNA]</scope>
    <source>
        <strain evidence="9">CLIB89</strain>
        <strain evidence="11">CLIB89(W29)</strain>
    </source>
</reference>
<dbReference type="RefSeq" id="XP_499942.1">
    <property type="nucleotide sequence ID" value="XM_499942.1"/>
</dbReference>
<dbReference type="InterPro" id="IPR022284">
    <property type="entry name" value="GPAT/DHAPAT"/>
</dbReference>
<evidence type="ECO:0000256" key="7">
    <source>
        <dbReference type="SAM" id="MobiDB-lite"/>
    </source>
</evidence>
<dbReference type="KEGG" id="yli:2905951"/>
<dbReference type="GO" id="GO:0008654">
    <property type="term" value="P:phospholipid biosynthetic process"/>
    <property type="evidence" value="ECO:0007669"/>
    <property type="project" value="TreeGrafter"/>
</dbReference>
<dbReference type="InterPro" id="IPR041728">
    <property type="entry name" value="GPAT/DHAPAT_LPLAT"/>
</dbReference>
<dbReference type="SMR" id="A0A1D8N4C5"/>
<dbReference type="AlphaFoldDB" id="A0A1D8N4C5"/>
<dbReference type="GeneID" id="2905951"/>
<dbReference type="SMART" id="SM00563">
    <property type="entry name" value="PlsC"/>
    <property type="match status" value="1"/>
</dbReference>
<feature type="region of interest" description="Disordered" evidence="7">
    <location>
        <begin position="1"/>
        <end position="25"/>
    </location>
</feature>
<evidence type="ECO:0000259" key="8">
    <source>
        <dbReference type="SMART" id="SM00563"/>
    </source>
</evidence>
<dbReference type="Proteomes" id="UP000256601">
    <property type="component" value="Unassembled WGS sequence"/>
</dbReference>
<name>A0A1D8N4C5_YARLL</name>
<proteinExistence type="inferred from homology"/>
<evidence type="ECO:0000313" key="11">
    <source>
        <dbReference type="Proteomes" id="UP000182444"/>
    </source>
</evidence>
<gene>
    <name evidence="10" type="ORF">B0I71DRAFT_135267</name>
    <name evidence="9" type="ORF">YALI1_A10318g</name>
</gene>
<accession>A0A1D8N4C5</accession>
<dbReference type="OrthoDB" id="10255570at2759"/>
<comment type="similarity">
    <text evidence="2">Belongs to the GPAT/DAPAT family.</text>
</comment>
<feature type="coiled-coil region" evidence="6">
    <location>
        <begin position="77"/>
        <end position="130"/>
    </location>
</feature>
<evidence type="ECO:0000256" key="3">
    <source>
        <dbReference type="ARBA" id="ARBA00022679"/>
    </source>
</evidence>